<dbReference type="InterPro" id="IPR036514">
    <property type="entry name" value="SGNH_hydro_sf"/>
</dbReference>
<comment type="caution">
    <text evidence="2">The sequence shown here is derived from an EMBL/GenBank/DDBJ whole genome shotgun (WGS) entry which is preliminary data.</text>
</comment>
<organism evidence="2 3">
    <name type="scientific">Zymoseptoria brevis</name>
    <dbReference type="NCBI Taxonomy" id="1047168"/>
    <lineage>
        <taxon>Eukaryota</taxon>
        <taxon>Fungi</taxon>
        <taxon>Dikarya</taxon>
        <taxon>Ascomycota</taxon>
        <taxon>Pezizomycotina</taxon>
        <taxon>Dothideomycetes</taxon>
        <taxon>Dothideomycetidae</taxon>
        <taxon>Mycosphaerellales</taxon>
        <taxon>Mycosphaerellaceae</taxon>
        <taxon>Zymoseptoria</taxon>
    </lineage>
</organism>
<dbReference type="InterPro" id="IPR053140">
    <property type="entry name" value="GDSL_Rv0518-like"/>
</dbReference>
<accession>A0A0F4GH60</accession>
<dbReference type="Proteomes" id="UP000033647">
    <property type="component" value="Unassembled WGS sequence"/>
</dbReference>
<name>A0A0F4GH60_9PEZI</name>
<dbReference type="EMBL" id="LAFY01000592">
    <property type="protein sequence ID" value="KJX96804.1"/>
    <property type="molecule type" value="Genomic_DNA"/>
</dbReference>
<dbReference type="InterPro" id="IPR013830">
    <property type="entry name" value="SGNH_hydro"/>
</dbReference>
<evidence type="ECO:0000259" key="1">
    <source>
        <dbReference type="Pfam" id="PF13472"/>
    </source>
</evidence>
<keyword evidence="2" id="KW-0378">Hydrolase</keyword>
<dbReference type="CDD" id="cd01830">
    <property type="entry name" value="XynE_like"/>
    <property type="match status" value="1"/>
</dbReference>
<protein>
    <submittedName>
        <fullName evidence="2">Extracellular GDSL-like lipase/acylhydrolase like protein</fullName>
    </submittedName>
</protein>
<dbReference type="Pfam" id="PF13472">
    <property type="entry name" value="Lipase_GDSL_2"/>
    <property type="match status" value="1"/>
</dbReference>
<dbReference type="OrthoDB" id="10071171at2759"/>
<feature type="domain" description="SGNH hydrolase-type esterase" evidence="1">
    <location>
        <begin position="187"/>
        <end position="388"/>
    </location>
</feature>
<dbReference type="AlphaFoldDB" id="A0A0F4GH60"/>
<dbReference type="STRING" id="1047168.A0A0F4GH60"/>
<evidence type="ECO:0000313" key="2">
    <source>
        <dbReference type="EMBL" id="KJX96804.1"/>
    </source>
</evidence>
<reference evidence="2 3" key="1">
    <citation type="submission" date="2015-03" db="EMBL/GenBank/DDBJ databases">
        <title>RNA-seq based gene annotation and comparative genomics of four Zymoseptoria species reveal species-specific pathogenicity related genes and transposable element activity.</title>
        <authorList>
            <person name="Grandaubert J."/>
            <person name="Bhattacharyya A."/>
            <person name="Stukenbrock E.H."/>
        </authorList>
    </citation>
    <scope>NUCLEOTIDE SEQUENCE [LARGE SCALE GENOMIC DNA]</scope>
    <source>
        <strain evidence="2 3">Zb18110</strain>
    </source>
</reference>
<sequence length="409" mass="43981">MPQLTEPDNLPPPPYNATTTIFFNSTIRQTIRTTSQATTFRIRLSNAFGLTPLPITAMTIALPLALDRSQNLTGSPYINTTSLIPLTFSHSPNITLPPGSLAVSDPITFPRSLPANSILSLTLYLASGQSGSAITSHPGSRTESFLSLGDLTHSANLTSPSAISLFHWYFISAVEVWSPHSTSALAILGDSITDGRGSFLNANNRWPDLLSSRLQSPSSKQKNVAILNQAAGGNRLLADGLGPSGLERVERDVLSHSGVRYAMVFLGVNDIGTANSTTVAQTAVGDAIIHGYQQIITRIHAHGIPVWGGTITPFGCANQTLQPYSTGEREVTRLRVNGWIRESVGEVGGFDGLVDFDEVVRDGRNQTRVLGRYDSGDCLHFNPDGYAAMARGFPLQLFEQFKGGVDEFV</sequence>
<dbReference type="Gene3D" id="3.40.50.1110">
    <property type="entry name" value="SGNH hydrolase"/>
    <property type="match status" value="1"/>
</dbReference>
<dbReference type="GO" id="GO:0016787">
    <property type="term" value="F:hydrolase activity"/>
    <property type="evidence" value="ECO:0007669"/>
    <property type="project" value="UniProtKB-KW"/>
</dbReference>
<keyword evidence="3" id="KW-1185">Reference proteome</keyword>
<dbReference type="PANTHER" id="PTHR43784:SF3">
    <property type="entry name" value="GDSL FAMILY LIPASE"/>
    <property type="match status" value="1"/>
</dbReference>
<dbReference type="PANTHER" id="PTHR43784">
    <property type="entry name" value="GDSL-LIKE LIPASE/ACYLHYDROLASE, PUTATIVE (AFU_ORTHOLOGUE AFUA_2G00820)-RELATED"/>
    <property type="match status" value="1"/>
</dbReference>
<proteinExistence type="predicted"/>
<evidence type="ECO:0000313" key="3">
    <source>
        <dbReference type="Proteomes" id="UP000033647"/>
    </source>
</evidence>
<gene>
    <name evidence="2" type="ORF">TI39_contig600g00016</name>
</gene>
<dbReference type="SUPFAM" id="SSF52266">
    <property type="entry name" value="SGNH hydrolase"/>
    <property type="match status" value="1"/>
</dbReference>